<dbReference type="EMBL" id="JAOYEY010000043">
    <property type="protein sequence ID" value="MCV9887014.1"/>
    <property type="molecule type" value="Genomic_DNA"/>
</dbReference>
<feature type="transmembrane region" description="Helical" evidence="1">
    <location>
        <begin position="183"/>
        <end position="209"/>
    </location>
</feature>
<accession>A0ABT3DIY3</accession>
<comment type="caution">
    <text evidence="5">The sequence shown here is derived from an EMBL/GenBank/DDBJ whole genome shotgun (WGS) entry which is preliminary data.</text>
</comment>
<dbReference type="SUPFAM" id="SSF141868">
    <property type="entry name" value="EAL domain-like"/>
    <property type="match status" value="1"/>
</dbReference>
<dbReference type="Gene3D" id="3.20.20.450">
    <property type="entry name" value="EAL domain"/>
    <property type="match status" value="1"/>
</dbReference>
<feature type="transmembrane region" description="Helical" evidence="1">
    <location>
        <begin position="52"/>
        <end position="81"/>
    </location>
</feature>
<keyword evidence="1" id="KW-0812">Transmembrane</keyword>
<dbReference type="PROSITE" id="PS50887">
    <property type="entry name" value="GGDEF"/>
    <property type="match status" value="1"/>
</dbReference>
<gene>
    <name evidence="5" type="ORF">OIH86_15345</name>
</gene>
<evidence type="ECO:0000259" key="4">
    <source>
        <dbReference type="PROSITE" id="PS50924"/>
    </source>
</evidence>
<proteinExistence type="predicted"/>
<dbReference type="InterPro" id="IPR035919">
    <property type="entry name" value="EAL_sf"/>
</dbReference>
<dbReference type="CDD" id="cd01948">
    <property type="entry name" value="EAL"/>
    <property type="match status" value="1"/>
</dbReference>
<feature type="transmembrane region" description="Helical" evidence="1">
    <location>
        <begin position="87"/>
        <end position="107"/>
    </location>
</feature>
<feature type="transmembrane region" description="Helical" evidence="1">
    <location>
        <begin position="119"/>
        <end position="139"/>
    </location>
</feature>
<evidence type="ECO:0000256" key="1">
    <source>
        <dbReference type="PROSITE-ProRule" id="PRU00244"/>
    </source>
</evidence>
<sequence>MFILPNSDTMIILEGEYSPWIVLLSVVIACLASYTALSLNERIQQNSFFSRNFWLTLASIAMGMGIWSMHFIGMSAFMLPVSMDYDIIQTIISVFPAVLASYLAFYFSNQKNKTQLSYVIAGITMGIGIASMHYIGMSAMKMDAKFVYKPWLFLTSVVIAIIVSYVALYIFSTMRRFTRNLVVKMITSIIMGLAVASMHYTGMSAVVFYSETPLIEHANHAHSMNLPLLILFITVGISIFLALSGLSSILDRYVDYRLNYYDALTLLPNRRQFEKKLDMSFTYGSLAIIHLDSIEKWNSGYGYVFGDNIIKEVGQRIIQHKPEMAEAYRIEGNRFALLITGYHHYEQFRESLAKIMNELMQPIEISDHKFIIDMVCALSTGNREKETKQLFLNATAVLQHSSIEYKHEVIEYDPNIHIFSFERSIIQDIDKAMDNHELFIVYQPKIGSNKAIIGAEALLRWNHPTQGFISPAVFIPALEENGKITDVTDWIIEQVCHEMGNWIVNHYPLKAVSINIPGQYITSPRLMDVLKNSVSKYKIDSHFLELEITETSVINNIENAINSIGEFRKYGFRVALDDFGTGLSSLSYLKRLPITTVKIDKSFVDGVPESEKDSAIIKAIIVLCHSLNMDVIIEGVETEAQVNFLSQMPEKPGIQGYYYSPPLKREDLAKWVQHFQEQQETMSQK</sequence>
<evidence type="ECO:0000259" key="3">
    <source>
        <dbReference type="PROSITE" id="PS50887"/>
    </source>
</evidence>
<dbReference type="PANTHER" id="PTHR33121:SF79">
    <property type="entry name" value="CYCLIC DI-GMP PHOSPHODIESTERASE PDED-RELATED"/>
    <property type="match status" value="1"/>
</dbReference>
<keyword evidence="1" id="KW-1133">Transmembrane helix</keyword>
<evidence type="ECO:0000313" key="5">
    <source>
        <dbReference type="EMBL" id="MCV9887014.1"/>
    </source>
</evidence>
<reference evidence="5 6" key="1">
    <citation type="submission" date="2022-10" db="EMBL/GenBank/DDBJ databases">
        <title>Draft genome assembly of moderately radiation resistant bacterium Metabacillus halosaccharovorans.</title>
        <authorList>
            <person name="Pal S."/>
            <person name="Gopinathan A."/>
        </authorList>
    </citation>
    <scope>NUCLEOTIDE SEQUENCE [LARGE SCALE GENOMIC DNA]</scope>
    <source>
        <strain evidence="5 6">VITHBRA001</strain>
    </source>
</reference>
<keyword evidence="1" id="KW-0472">Membrane</keyword>
<dbReference type="Pfam" id="PF00990">
    <property type="entry name" value="GGDEF"/>
    <property type="match status" value="1"/>
</dbReference>
<dbReference type="SMART" id="SM00267">
    <property type="entry name" value="GGDEF"/>
    <property type="match status" value="1"/>
</dbReference>
<dbReference type="Gene3D" id="3.30.70.270">
    <property type="match status" value="1"/>
</dbReference>
<organism evidence="5 6">
    <name type="scientific">Metabacillus halosaccharovorans</name>
    <dbReference type="NCBI Taxonomy" id="930124"/>
    <lineage>
        <taxon>Bacteria</taxon>
        <taxon>Bacillati</taxon>
        <taxon>Bacillota</taxon>
        <taxon>Bacilli</taxon>
        <taxon>Bacillales</taxon>
        <taxon>Bacillaceae</taxon>
        <taxon>Metabacillus</taxon>
    </lineage>
</organism>
<dbReference type="PROSITE" id="PS50883">
    <property type="entry name" value="EAL"/>
    <property type="match status" value="1"/>
</dbReference>
<feature type="domain" description="GGDEF" evidence="3">
    <location>
        <begin position="282"/>
        <end position="414"/>
    </location>
</feature>
<feature type="domain" description="EAL" evidence="2">
    <location>
        <begin position="422"/>
        <end position="676"/>
    </location>
</feature>
<feature type="domain" description="MHYT" evidence="4">
    <location>
        <begin position="17"/>
        <end position="209"/>
    </location>
</feature>
<dbReference type="InterPro" id="IPR029787">
    <property type="entry name" value="Nucleotide_cyclase"/>
</dbReference>
<feature type="transmembrane region" description="Helical" evidence="1">
    <location>
        <begin position="20"/>
        <end position="40"/>
    </location>
</feature>
<dbReference type="InterPro" id="IPR043128">
    <property type="entry name" value="Rev_trsase/Diguanyl_cyclase"/>
</dbReference>
<feature type="transmembrane region" description="Helical" evidence="1">
    <location>
        <begin position="229"/>
        <end position="250"/>
    </location>
</feature>
<dbReference type="InterPro" id="IPR001633">
    <property type="entry name" value="EAL_dom"/>
</dbReference>
<dbReference type="InterPro" id="IPR050706">
    <property type="entry name" value="Cyclic-di-GMP_PDE-like"/>
</dbReference>
<dbReference type="InterPro" id="IPR000160">
    <property type="entry name" value="GGDEF_dom"/>
</dbReference>
<evidence type="ECO:0000313" key="6">
    <source>
        <dbReference type="Proteomes" id="UP001526147"/>
    </source>
</evidence>
<dbReference type="Pfam" id="PF03707">
    <property type="entry name" value="MHYT"/>
    <property type="match status" value="2"/>
</dbReference>
<keyword evidence="6" id="KW-1185">Reference proteome</keyword>
<name>A0ABT3DIY3_9BACI</name>
<dbReference type="PANTHER" id="PTHR33121">
    <property type="entry name" value="CYCLIC DI-GMP PHOSPHODIESTERASE PDEF"/>
    <property type="match status" value="1"/>
</dbReference>
<dbReference type="SUPFAM" id="SSF55073">
    <property type="entry name" value="Nucleotide cyclase"/>
    <property type="match status" value="1"/>
</dbReference>
<feature type="transmembrane region" description="Helical" evidence="1">
    <location>
        <begin position="151"/>
        <end position="171"/>
    </location>
</feature>
<dbReference type="RefSeq" id="WP_264143480.1">
    <property type="nucleotide sequence ID" value="NZ_JAOYEY010000043.1"/>
</dbReference>
<dbReference type="PROSITE" id="PS50924">
    <property type="entry name" value="MHYT"/>
    <property type="match status" value="1"/>
</dbReference>
<dbReference type="Pfam" id="PF00563">
    <property type="entry name" value="EAL"/>
    <property type="match status" value="1"/>
</dbReference>
<dbReference type="InterPro" id="IPR005330">
    <property type="entry name" value="MHYT_dom"/>
</dbReference>
<dbReference type="SMART" id="SM00052">
    <property type="entry name" value="EAL"/>
    <property type="match status" value="1"/>
</dbReference>
<protein>
    <submittedName>
        <fullName evidence="5">EAL domain-containing protein</fullName>
    </submittedName>
</protein>
<evidence type="ECO:0000259" key="2">
    <source>
        <dbReference type="PROSITE" id="PS50883"/>
    </source>
</evidence>
<dbReference type="Proteomes" id="UP001526147">
    <property type="component" value="Unassembled WGS sequence"/>
</dbReference>